<protein>
    <submittedName>
        <fullName evidence="2">Uncharacterized protein</fullName>
    </submittedName>
</protein>
<gene>
    <name evidence="2" type="ORF">HDK90DRAFT_298564</name>
</gene>
<feature type="compositionally biased region" description="Polar residues" evidence="1">
    <location>
        <begin position="38"/>
        <end position="49"/>
    </location>
</feature>
<dbReference type="EMBL" id="JBBWRZ010000007">
    <property type="protein sequence ID" value="KAK8232122.1"/>
    <property type="molecule type" value="Genomic_DNA"/>
</dbReference>
<organism evidence="2 3">
    <name type="scientific">Phyllosticta capitalensis</name>
    <dbReference type="NCBI Taxonomy" id="121624"/>
    <lineage>
        <taxon>Eukaryota</taxon>
        <taxon>Fungi</taxon>
        <taxon>Dikarya</taxon>
        <taxon>Ascomycota</taxon>
        <taxon>Pezizomycotina</taxon>
        <taxon>Dothideomycetes</taxon>
        <taxon>Dothideomycetes incertae sedis</taxon>
        <taxon>Botryosphaeriales</taxon>
        <taxon>Phyllostictaceae</taxon>
        <taxon>Phyllosticta</taxon>
    </lineage>
</organism>
<comment type="caution">
    <text evidence="2">The sequence shown here is derived from an EMBL/GenBank/DDBJ whole genome shotgun (WGS) entry which is preliminary data.</text>
</comment>
<name>A0ABR1YJZ2_9PEZI</name>
<feature type="compositionally biased region" description="Polar residues" evidence="1">
    <location>
        <begin position="58"/>
        <end position="67"/>
    </location>
</feature>
<accession>A0ABR1YJZ2</accession>
<feature type="region of interest" description="Disordered" evidence="1">
    <location>
        <begin position="1"/>
        <end position="69"/>
    </location>
</feature>
<sequence>MQGPLLLSQPVRTQRSGSVDISPITTSTPTHFNAKYPSRSTLNSRSTGTREMRRRSQSVHQSASKSGSRPRCRCRAAMQMPCTAITDIHPHCPPLIDLFLALSASFWPLRSLRLLSCLIHLTACRSCLHFRVHSRQTFRPHRIVMTIDYLALVLCKSDQGRARQGAVCTALHCTALSLRLLRDAKRPPNHRVNHHIPIHPTKCASRWKRCRLLANAVPFCMDAWQTFRLSSIYLFLTDKDPVYL</sequence>
<reference evidence="2 3" key="1">
    <citation type="submission" date="2024-04" db="EMBL/GenBank/DDBJ databases">
        <title>Phyllosticta paracitricarpa is synonymous to the EU quarantine fungus P. citricarpa based on phylogenomic analyses.</title>
        <authorList>
            <consortium name="Lawrence Berkeley National Laboratory"/>
            <person name="Van Ingen-Buijs V.A."/>
            <person name="Van Westerhoven A.C."/>
            <person name="Haridas S."/>
            <person name="Skiadas P."/>
            <person name="Martin F."/>
            <person name="Groenewald J.Z."/>
            <person name="Crous P.W."/>
            <person name="Seidl M.F."/>
        </authorList>
    </citation>
    <scope>NUCLEOTIDE SEQUENCE [LARGE SCALE GENOMIC DNA]</scope>
    <source>
        <strain evidence="2 3">CBS 123374</strain>
    </source>
</reference>
<evidence type="ECO:0000313" key="2">
    <source>
        <dbReference type="EMBL" id="KAK8232122.1"/>
    </source>
</evidence>
<proteinExistence type="predicted"/>
<evidence type="ECO:0000313" key="3">
    <source>
        <dbReference type="Proteomes" id="UP001492380"/>
    </source>
</evidence>
<dbReference type="Proteomes" id="UP001492380">
    <property type="component" value="Unassembled WGS sequence"/>
</dbReference>
<evidence type="ECO:0000256" key="1">
    <source>
        <dbReference type="SAM" id="MobiDB-lite"/>
    </source>
</evidence>
<keyword evidence="3" id="KW-1185">Reference proteome</keyword>
<feature type="compositionally biased region" description="Polar residues" evidence="1">
    <location>
        <begin position="10"/>
        <end position="31"/>
    </location>
</feature>